<dbReference type="PATRIC" id="fig|1685124.3.peg.418"/>
<evidence type="ECO:0000256" key="3">
    <source>
        <dbReference type="ARBA" id="ARBA00022691"/>
    </source>
</evidence>
<gene>
    <name evidence="8" type="ORF">AC477_02350</name>
</gene>
<dbReference type="SFLD" id="SFLDG01386">
    <property type="entry name" value="main_SPASM_domain-containing"/>
    <property type="match status" value="1"/>
</dbReference>
<dbReference type="InterPro" id="IPR058240">
    <property type="entry name" value="rSAM_sf"/>
</dbReference>
<dbReference type="GO" id="GO:0006783">
    <property type="term" value="P:heme biosynthetic process"/>
    <property type="evidence" value="ECO:0007669"/>
    <property type="project" value="TreeGrafter"/>
</dbReference>
<dbReference type="SFLD" id="SFLDG01387">
    <property type="entry name" value="BtrN-like_SPASM_domain_contain"/>
    <property type="match status" value="1"/>
</dbReference>
<dbReference type="InterPro" id="IPR034391">
    <property type="entry name" value="AdoMet-like_SPASM_containing"/>
</dbReference>
<evidence type="ECO:0000313" key="8">
    <source>
        <dbReference type="EMBL" id="KON32860.1"/>
    </source>
</evidence>
<dbReference type="GO" id="GO:0051536">
    <property type="term" value="F:iron-sulfur cluster binding"/>
    <property type="evidence" value="ECO:0007669"/>
    <property type="project" value="UniProtKB-KW"/>
</dbReference>
<dbReference type="InterPro" id="IPR050377">
    <property type="entry name" value="Radical_SAM_PqqE_MftC-like"/>
</dbReference>
<evidence type="ECO:0000256" key="6">
    <source>
        <dbReference type="ARBA" id="ARBA00023014"/>
    </source>
</evidence>
<dbReference type="Proteomes" id="UP000037237">
    <property type="component" value="Unassembled WGS sequence"/>
</dbReference>
<reference evidence="8 9" key="1">
    <citation type="submission" date="2015-06" db="EMBL/GenBank/DDBJ databases">
        <title>New insights into the roles of widespread benthic archaea in carbon and nitrogen cycling.</title>
        <authorList>
            <person name="Lazar C.S."/>
            <person name="Baker B.J."/>
            <person name="Seitz K.W."/>
            <person name="Hyde A.S."/>
            <person name="Dick G.J."/>
            <person name="Hinrichs K.-U."/>
            <person name="Teske A.P."/>
        </authorList>
    </citation>
    <scope>NUCLEOTIDE SEQUENCE [LARGE SCALE GENOMIC DNA]</scope>
    <source>
        <strain evidence="8">SG8-32-1</strain>
    </source>
</reference>
<keyword evidence="2" id="KW-0004">4Fe-4S</keyword>
<dbReference type="InterPro" id="IPR006638">
    <property type="entry name" value="Elp3/MiaA/NifB-like_rSAM"/>
</dbReference>
<dbReference type="PANTHER" id="PTHR11228:SF7">
    <property type="entry name" value="PQQA PEPTIDE CYCLASE"/>
    <property type="match status" value="1"/>
</dbReference>
<protein>
    <recommendedName>
        <fullName evidence="7">Radical SAM core domain-containing protein</fullName>
    </recommendedName>
</protein>
<keyword evidence="6" id="KW-0411">Iron-sulfur</keyword>
<dbReference type="GO" id="GO:0003824">
    <property type="term" value="F:catalytic activity"/>
    <property type="evidence" value="ECO:0007669"/>
    <property type="project" value="InterPro"/>
</dbReference>
<dbReference type="SFLD" id="SFLDG01067">
    <property type="entry name" value="SPASM/twitch_domain_containing"/>
    <property type="match status" value="2"/>
</dbReference>
<dbReference type="CDD" id="cd01335">
    <property type="entry name" value="Radical_SAM"/>
    <property type="match status" value="1"/>
</dbReference>
<dbReference type="InterPro" id="IPR007197">
    <property type="entry name" value="rSAM"/>
</dbReference>
<dbReference type="PANTHER" id="PTHR11228">
    <property type="entry name" value="RADICAL SAM DOMAIN PROTEIN"/>
    <property type="match status" value="1"/>
</dbReference>
<dbReference type="Pfam" id="PF13186">
    <property type="entry name" value="SPASM"/>
    <property type="match status" value="1"/>
</dbReference>
<proteinExistence type="predicted"/>
<dbReference type="SUPFAM" id="SSF102114">
    <property type="entry name" value="Radical SAM enzymes"/>
    <property type="match status" value="1"/>
</dbReference>
<evidence type="ECO:0000259" key="7">
    <source>
        <dbReference type="PROSITE" id="PS51918"/>
    </source>
</evidence>
<keyword evidence="4" id="KW-0479">Metal-binding</keyword>
<dbReference type="SMART" id="SM00729">
    <property type="entry name" value="Elp3"/>
    <property type="match status" value="1"/>
</dbReference>
<name>A0A0M0BWV1_9ARCH</name>
<dbReference type="SFLD" id="SFLDS00029">
    <property type="entry name" value="Radical_SAM"/>
    <property type="match status" value="2"/>
</dbReference>
<dbReference type="CDD" id="cd21123">
    <property type="entry name" value="SPASM_MftC-like"/>
    <property type="match status" value="1"/>
</dbReference>
<dbReference type="GO" id="GO:0046872">
    <property type="term" value="F:metal ion binding"/>
    <property type="evidence" value="ECO:0007669"/>
    <property type="project" value="UniProtKB-KW"/>
</dbReference>
<feature type="domain" description="Radical SAM core" evidence="7">
    <location>
        <begin position="112"/>
        <end position="323"/>
    </location>
</feature>
<dbReference type="AlphaFoldDB" id="A0A0M0BWV1"/>
<accession>A0A0M0BWV1</accession>
<comment type="cofactor">
    <cofactor evidence="1">
        <name>[4Fe-4S] cluster</name>
        <dbReference type="ChEBI" id="CHEBI:49883"/>
    </cofactor>
</comment>
<sequence length="470" mass="52495">MKILTNEKIWNLFLSTPPVKWMLKTALTTCPDCSKTPLETALDKYACITQTKCSSCSIYSRVIGFWIGFIQKMLAVDKSRVSKIFSDSYVRRAVNSIVSGFFEFGFHRPIQVHAPFLVVWNFTYKCNLRCKHCYSESGNVSKTELSTEEAMRVVDQIANFGVTSLAFSGGEPLMRNDFFEVARYAVDSGLYVSLATNGTLLNDDTVKKLKEIGLHYVEVSLDGAEAKTHDFFRGKNGAFNQTINGLKNCLNQDICTCIAVTATKNNQKEIPAILDLAENMGIDRFTLFNFIPTGRGKEILESDPSPQEREELLSYLNKQLSEDRKIAILSTTPQLARVALQCHSPTEQHMIMPLAHMEATKISNRAKALADFIGGCGAGRLYCAISPEGNIQPCVFMPIVIGNLKTEKIEDIWINSPVLCDLRARDRLKGRCSKCEFKFVCGGCRARAFAYNNDYLMSDPGCIKKLSEGD</sequence>
<dbReference type="NCBIfam" id="TIGR04085">
    <property type="entry name" value="rSAM_more_4Fe4S"/>
    <property type="match status" value="1"/>
</dbReference>
<keyword evidence="5" id="KW-0408">Iron</keyword>
<evidence type="ECO:0000256" key="1">
    <source>
        <dbReference type="ARBA" id="ARBA00001966"/>
    </source>
</evidence>
<keyword evidence="3" id="KW-0949">S-adenosyl-L-methionine</keyword>
<evidence type="ECO:0000256" key="5">
    <source>
        <dbReference type="ARBA" id="ARBA00023004"/>
    </source>
</evidence>
<dbReference type="Pfam" id="PF04055">
    <property type="entry name" value="Radical_SAM"/>
    <property type="match status" value="1"/>
</dbReference>
<dbReference type="PROSITE" id="PS51918">
    <property type="entry name" value="RADICAL_SAM"/>
    <property type="match status" value="1"/>
</dbReference>
<dbReference type="InterPro" id="IPR013785">
    <property type="entry name" value="Aldolase_TIM"/>
</dbReference>
<evidence type="ECO:0000313" key="9">
    <source>
        <dbReference type="Proteomes" id="UP000037237"/>
    </source>
</evidence>
<evidence type="ECO:0000256" key="4">
    <source>
        <dbReference type="ARBA" id="ARBA00022723"/>
    </source>
</evidence>
<dbReference type="EMBL" id="LFWU01000050">
    <property type="protein sequence ID" value="KON32860.1"/>
    <property type="molecule type" value="Genomic_DNA"/>
</dbReference>
<dbReference type="Gene3D" id="3.20.20.70">
    <property type="entry name" value="Aldolase class I"/>
    <property type="match status" value="1"/>
</dbReference>
<comment type="caution">
    <text evidence="8">The sequence shown here is derived from an EMBL/GenBank/DDBJ whole genome shotgun (WGS) entry which is preliminary data.</text>
</comment>
<evidence type="ECO:0000256" key="2">
    <source>
        <dbReference type="ARBA" id="ARBA00022485"/>
    </source>
</evidence>
<dbReference type="InterPro" id="IPR023885">
    <property type="entry name" value="4Fe4S-binding_SPASM_dom"/>
</dbReference>
<organism evidence="8 9">
    <name type="scientific">miscellaneous Crenarchaeota group-1 archaeon SG8-32-1</name>
    <dbReference type="NCBI Taxonomy" id="1685124"/>
    <lineage>
        <taxon>Archaea</taxon>
        <taxon>Candidatus Bathyarchaeota</taxon>
        <taxon>MCG-1</taxon>
    </lineage>
</organism>